<dbReference type="HOGENOM" id="CLU_2474244_0_0_6"/>
<protein>
    <submittedName>
        <fullName evidence="1">Uncharacterized protein</fullName>
    </submittedName>
</protein>
<accession>R8AR15</accession>
<evidence type="ECO:0000313" key="2">
    <source>
        <dbReference type="Proteomes" id="UP000014012"/>
    </source>
</evidence>
<evidence type="ECO:0000313" key="1">
    <source>
        <dbReference type="EMBL" id="EON88771.1"/>
    </source>
</evidence>
<dbReference type="EMBL" id="AQQO01000160">
    <property type="protein sequence ID" value="EON88771.1"/>
    <property type="molecule type" value="Genomic_DNA"/>
</dbReference>
<sequence>LMCRGEIVILSIHSFIHVHTRCIMSATFCFRDDIEFCFHDNIAFCFRDDITFCYMNDFMIRIDSNDCLAKKGFPSQFMSVHHTYTLA</sequence>
<keyword evidence="2" id="KW-1185">Reference proteome</keyword>
<proteinExistence type="predicted"/>
<dbReference type="AlphaFoldDB" id="R8AR15"/>
<dbReference type="Proteomes" id="UP000014012">
    <property type="component" value="Unassembled WGS sequence"/>
</dbReference>
<reference evidence="1 2" key="1">
    <citation type="journal article" date="2013" name="Genome Announc.">
        <title>Genome Sequence of Plesiomonas shigelloides Strain 302-73 (Serotype O1).</title>
        <authorList>
            <person name="Pique N."/>
            <person name="Aquilini E."/>
            <person name="Alioto T."/>
            <person name="Minana-Galbis D."/>
            <person name="Tomas J.M."/>
        </authorList>
    </citation>
    <scope>NUCLEOTIDE SEQUENCE [LARGE SCALE GENOMIC DNA]</scope>
    <source>
        <strain evidence="1 2">302-73</strain>
    </source>
</reference>
<gene>
    <name evidence="1" type="ORF">PLESHI_08869</name>
</gene>
<feature type="non-terminal residue" evidence="1">
    <location>
        <position position="1"/>
    </location>
</feature>
<organism evidence="1 2">
    <name type="scientific">Plesiomonas shigelloides 302-73</name>
    <dbReference type="NCBI Taxonomy" id="1315976"/>
    <lineage>
        <taxon>Bacteria</taxon>
        <taxon>Pseudomonadati</taxon>
        <taxon>Pseudomonadota</taxon>
        <taxon>Gammaproteobacteria</taxon>
        <taxon>Enterobacterales</taxon>
        <taxon>Enterobacteriaceae</taxon>
        <taxon>Plesiomonas</taxon>
    </lineage>
</organism>
<comment type="caution">
    <text evidence="1">The sequence shown here is derived from an EMBL/GenBank/DDBJ whole genome shotgun (WGS) entry which is preliminary data.</text>
</comment>
<name>R8AR15_PLESH</name>